<evidence type="ECO:0000313" key="1">
    <source>
        <dbReference type="EMBL" id="GFR66040.1"/>
    </source>
</evidence>
<dbReference type="EMBL" id="BMAT01000426">
    <property type="protein sequence ID" value="GFR66040.1"/>
    <property type="molecule type" value="Genomic_DNA"/>
</dbReference>
<proteinExistence type="predicted"/>
<comment type="caution">
    <text evidence="1">The sequence shown here is derived from an EMBL/GenBank/DDBJ whole genome shotgun (WGS) entry which is preliminary data.</text>
</comment>
<organism evidence="1 2">
    <name type="scientific">Elysia marginata</name>
    <dbReference type="NCBI Taxonomy" id="1093978"/>
    <lineage>
        <taxon>Eukaryota</taxon>
        <taxon>Metazoa</taxon>
        <taxon>Spiralia</taxon>
        <taxon>Lophotrochozoa</taxon>
        <taxon>Mollusca</taxon>
        <taxon>Gastropoda</taxon>
        <taxon>Heterobranchia</taxon>
        <taxon>Euthyneura</taxon>
        <taxon>Panpulmonata</taxon>
        <taxon>Sacoglossa</taxon>
        <taxon>Placobranchoidea</taxon>
        <taxon>Plakobranchidae</taxon>
        <taxon>Elysia</taxon>
    </lineage>
</organism>
<dbReference type="SUPFAM" id="SSF56219">
    <property type="entry name" value="DNase I-like"/>
    <property type="match status" value="1"/>
</dbReference>
<dbReference type="Gene3D" id="3.60.10.10">
    <property type="entry name" value="Endonuclease/exonuclease/phosphatase"/>
    <property type="match status" value="1"/>
</dbReference>
<gene>
    <name evidence="1" type="ORF">ElyMa_000217500</name>
</gene>
<evidence type="ECO:0008006" key="3">
    <source>
        <dbReference type="Google" id="ProtNLM"/>
    </source>
</evidence>
<protein>
    <recommendedName>
        <fullName evidence="3">Endonuclease/exonuclease/phosphatase domain-containing protein</fullName>
    </recommendedName>
</protein>
<name>A0AAV4EZT1_9GAST</name>
<accession>A0AAV4EZT1</accession>
<reference evidence="1 2" key="1">
    <citation type="journal article" date="2021" name="Elife">
        <title>Chloroplast acquisition without the gene transfer in kleptoplastic sea slugs, Plakobranchus ocellatus.</title>
        <authorList>
            <person name="Maeda T."/>
            <person name="Takahashi S."/>
            <person name="Yoshida T."/>
            <person name="Shimamura S."/>
            <person name="Takaki Y."/>
            <person name="Nagai Y."/>
            <person name="Toyoda A."/>
            <person name="Suzuki Y."/>
            <person name="Arimoto A."/>
            <person name="Ishii H."/>
            <person name="Satoh N."/>
            <person name="Nishiyama T."/>
            <person name="Hasebe M."/>
            <person name="Maruyama T."/>
            <person name="Minagawa J."/>
            <person name="Obokata J."/>
            <person name="Shigenobu S."/>
        </authorList>
    </citation>
    <scope>NUCLEOTIDE SEQUENCE [LARGE SCALE GENOMIC DNA]</scope>
</reference>
<keyword evidence="2" id="KW-1185">Reference proteome</keyword>
<sequence>MFGDQSYPPHNLPLYNMHSVFTPDKDFHFEPKMKQDNFIMLGDLNSHLPSWGYDTLDSKGENMEDWVINNQLIIPDWADYPLVFPVFTSFTWRTSSTSTIIKKGRKELLREPAGGSGYKPSIITKQM</sequence>
<dbReference type="InterPro" id="IPR036691">
    <property type="entry name" value="Endo/exonu/phosph_ase_sf"/>
</dbReference>
<evidence type="ECO:0000313" key="2">
    <source>
        <dbReference type="Proteomes" id="UP000762676"/>
    </source>
</evidence>
<dbReference type="AlphaFoldDB" id="A0AAV4EZT1"/>
<dbReference type="Proteomes" id="UP000762676">
    <property type="component" value="Unassembled WGS sequence"/>
</dbReference>